<dbReference type="GO" id="GO:0016740">
    <property type="term" value="F:transferase activity"/>
    <property type="evidence" value="ECO:0007669"/>
    <property type="project" value="UniProtKB-KW"/>
</dbReference>
<keyword evidence="5 6" id="KW-0961">Cell wall biogenesis/degradation</keyword>
<evidence type="ECO:0000256" key="4">
    <source>
        <dbReference type="ARBA" id="ARBA00022984"/>
    </source>
</evidence>
<sequence>MTKKEMAALPRATTYARLKAAQPDTPHTPATREIVHPKVAKVIYKAPGGPPLAVLPTTQLDNPTWLPVIETRPGWTRVLLPTRPNGATGWLHTADGTTKQTTNPYEIRVDLSDRRLTLLKNTQPTGSWPVAVGAPDTPTPAGRTFLLASLAPPEITYSPLILPLGAHSDVLQTYEGGPGTIGIHGWPDAGVFGKALSHGCIRLPKQALTTLSHLPLGTVVLITA</sequence>
<name>A0ABW1NE58_9ACTN</name>
<dbReference type="Gene3D" id="2.40.440.10">
    <property type="entry name" value="L,D-transpeptidase catalytic domain-like"/>
    <property type="match status" value="1"/>
</dbReference>
<evidence type="ECO:0000313" key="9">
    <source>
        <dbReference type="Proteomes" id="UP001596137"/>
    </source>
</evidence>
<feature type="active site" description="Proton donor/acceptor" evidence="6">
    <location>
        <position position="184"/>
    </location>
</feature>
<dbReference type="Proteomes" id="UP001596137">
    <property type="component" value="Unassembled WGS sequence"/>
</dbReference>
<reference evidence="9" key="1">
    <citation type="journal article" date="2019" name="Int. J. Syst. Evol. Microbiol.">
        <title>The Global Catalogue of Microorganisms (GCM) 10K type strain sequencing project: providing services to taxonomists for standard genome sequencing and annotation.</title>
        <authorList>
            <consortium name="The Broad Institute Genomics Platform"/>
            <consortium name="The Broad Institute Genome Sequencing Center for Infectious Disease"/>
            <person name="Wu L."/>
            <person name="Ma J."/>
        </authorList>
    </citation>
    <scope>NUCLEOTIDE SEQUENCE [LARGE SCALE GENOMIC DNA]</scope>
    <source>
        <strain evidence="9">JCM 30346</strain>
    </source>
</reference>
<dbReference type="PROSITE" id="PS52029">
    <property type="entry name" value="LD_TPASE"/>
    <property type="match status" value="1"/>
</dbReference>
<feature type="active site" description="Nucleophile" evidence="6">
    <location>
        <position position="200"/>
    </location>
</feature>
<dbReference type="SUPFAM" id="SSF141523">
    <property type="entry name" value="L,D-transpeptidase catalytic domain-like"/>
    <property type="match status" value="1"/>
</dbReference>
<evidence type="ECO:0000256" key="6">
    <source>
        <dbReference type="PROSITE-ProRule" id="PRU01373"/>
    </source>
</evidence>
<dbReference type="EMBL" id="JBHSRF010000010">
    <property type="protein sequence ID" value="MFC6081586.1"/>
    <property type="molecule type" value="Genomic_DNA"/>
</dbReference>
<evidence type="ECO:0000256" key="3">
    <source>
        <dbReference type="ARBA" id="ARBA00022960"/>
    </source>
</evidence>
<evidence type="ECO:0000313" key="8">
    <source>
        <dbReference type="EMBL" id="MFC6081586.1"/>
    </source>
</evidence>
<dbReference type="InterPro" id="IPR038063">
    <property type="entry name" value="Transpep_catalytic_dom"/>
</dbReference>
<evidence type="ECO:0000259" key="7">
    <source>
        <dbReference type="PROSITE" id="PS52029"/>
    </source>
</evidence>
<dbReference type="Pfam" id="PF03734">
    <property type="entry name" value="YkuD"/>
    <property type="match status" value="1"/>
</dbReference>
<keyword evidence="4 6" id="KW-0573">Peptidoglycan synthesis</keyword>
<gene>
    <name evidence="8" type="ORF">ACFP1K_10470</name>
</gene>
<comment type="caution">
    <text evidence="8">The sequence shown here is derived from an EMBL/GenBank/DDBJ whole genome shotgun (WGS) entry which is preliminary data.</text>
</comment>
<dbReference type="CDD" id="cd16913">
    <property type="entry name" value="YkuD_like"/>
    <property type="match status" value="1"/>
</dbReference>
<organism evidence="8 9">
    <name type="scientific">Sphaerisporangium aureirubrum</name>
    <dbReference type="NCBI Taxonomy" id="1544736"/>
    <lineage>
        <taxon>Bacteria</taxon>
        <taxon>Bacillati</taxon>
        <taxon>Actinomycetota</taxon>
        <taxon>Actinomycetes</taxon>
        <taxon>Streptosporangiales</taxon>
        <taxon>Streptosporangiaceae</taxon>
        <taxon>Sphaerisporangium</taxon>
    </lineage>
</organism>
<accession>A0ABW1NE58</accession>
<keyword evidence="2 8" id="KW-0808">Transferase</keyword>
<evidence type="ECO:0000256" key="1">
    <source>
        <dbReference type="ARBA" id="ARBA00004752"/>
    </source>
</evidence>
<dbReference type="EC" id="2.-.-.-" evidence="8"/>
<keyword evidence="9" id="KW-1185">Reference proteome</keyword>
<keyword evidence="3 6" id="KW-0133">Cell shape</keyword>
<evidence type="ECO:0000256" key="2">
    <source>
        <dbReference type="ARBA" id="ARBA00022679"/>
    </source>
</evidence>
<dbReference type="InterPro" id="IPR005490">
    <property type="entry name" value="LD_TPept_cat_dom"/>
</dbReference>
<dbReference type="InterPro" id="IPR050979">
    <property type="entry name" value="LD-transpeptidase"/>
</dbReference>
<feature type="domain" description="L,D-TPase catalytic" evidence="7">
    <location>
        <begin position="105"/>
        <end position="223"/>
    </location>
</feature>
<comment type="pathway">
    <text evidence="1 6">Cell wall biogenesis; peptidoglycan biosynthesis.</text>
</comment>
<evidence type="ECO:0000256" key="5">
    <source>
        <dbReference type="ARBA" id="ARBA00023316"/>
    </source>
</evidence>
<protein>
    <submittedName>
        <fullName evidence="8">L,D-transpeptidase</fullName>
        <ecNumber evidence="8">2.-.-.-</ecNumber>
    </submittedName>
</protein>
<dbReference type="PANTHER" id="PTHR30582">
    <property type="entry name" value="L,D-TRANSPEPTIDASE"/>
    <property type="match status" value="1"/>
</dbReference>
<dbReference type="RefSeq" id="WP_380749798.1">
    <property type="nucleotide sequence ID" value="NZ_JBHSRF010000010.1"/>
</dbReference>
<proteinExistence type="predicted"/>